<evidence type="ECO:0000259" key="8">
    <source>
        <dbReference type="Pfam" id="PF00725"/>
    </source>
</evidence>
<keyword evidence="6 7" id="KW-0520">NAD</keyword>
<feature type="domain" description="3-hydroxyacyl-CoA dehydrogenase C-terminal" evidence="8">
    <location>
        <begin position="176"/>
        <end position="242"/>
    </location>
</feature>
<dbReference type="InterPro" id="IPR026578">
    <property type="entry name" value="L-carnitine_dehydrogenase"/>
</dbReference>
<dbReference type="Pfam" id="PF00725">
    <property type="entry name" value="3HCDH"/>
    <property type="match status" value="1"/>
</dbReference>
<dbReference type="Gene3D" id="3.10.129.10">
    <property type="entry name" value="Hotdog Thioesterase"/>
    <property type="match status" value="1"/>
</dbReference>
<accession>A0A521BHY7</accession>
<evidence type="ECO:0000313" key="11">
    <source>
        <dbReference type="Proteomes" id="UP000319014"/>
    </source>
</evidence>
<sequence length="476" mass="51472">MKAAIIGGGVIGGGWAARFLLNGWDVAIFDPDPQAERKIGEVIANARRALPALYDRALPPEGALTFHTDMAEAVRGSAWVQESVPETLALKHKVLPAIAAAAGPDTIIGSSTSGFKPSELNAAGTNAVVAHPFNPVYLLPLVELVGDAATCARAADILRGIGMFPLIVRKEIDAHIADRLLEAVWREALWLVKDGIATTEEIDESIRMAFGIRWAQMGLFETYRIAGGEAGMKHFMAQFGPALAWPWTKLMDVPEFNDELVDLIASQSDAQSGHRSIRELERLRDDNVVGMIRALRRSGSGAGGVVRAHEEALPDLGEQGGLPITVSRQVPVTWTDYNGHMNETHYLEAASLATDRFMEMIGAGPDYVAAGRSYFTVENHIRYLDEIHAGERLTVTSQVLAGQGKKLHLFHRLWHGDGTLAATVETLLLHTDLATRRSSLPQTTVADALAEWAARHADLPAEGAGRFVGQRDTAPA</sequence>
<evidence type="ECO:0000313" key="10">
    <source>
        <dbReference type="EMBL" id="SMO46659.1"/>
    </source>
</evidence>
<dbReference type="Pfam" id="PF13279">
    <property type="entry name" value="4HBT_2"/>
    <property type="match status" value="1"/>
</dbReference>
<keyword evidence="5 7" id="KW-0560">Oxidoreductase</keyword>
<evidence type="ECO:0000256" key="2">
    <source>
        <dbReference type="ARBA" id="ARBA00004855"/>
    </source>
</evidence>
<feature type="domain" description="3-hydroxyacyl-CoA dehydrogenase NAD binding" evidence="9">
    <location>
        <begin position="2"/>
        <end position="168"/>
    </location>
</feature>
<comment type="subunit">
    <text evidence="3 7">Homodimer.</text>
</comment>
<dbReference type="InterPro" id="IPR029069">
    <property type="entry name" value="HotDog_dom_sf"/>
</dbReference>
<dbReference type="Gene3D" id="1.10.1040.10">
    <property type="entry name" value="N-(1-d-carboxylethyl)-l-norvaline Dehydrogenase, domain 2"/>
    <property type="match status" value="1"/>
</dbReference>
<dbReference type="GO" id="GO:0005737">
    <property type="term" value="C:cytoplasm"/>
    <property type="evidence" value="ECO:0007669"/>
    <property type="project" value="UniProtKB-SubCell"/>
</dbReference>
<dbReference type="InterPro" id="IPR013328">
    <property type="entry name" value="6PGD_dom2"/>
</dbReference>
<keyword evidence="4 7" id="KW-0963">Cytoplasm</keyword>
<comment type="function">
    <text evidence="7">Catalyzes the NAD(+)-dependent oxidation of L-carnitine to 3-dehydrocarnitine.</text>
</comment>
<evidence type="ECO:0000256" key="3">
    <source>
        <dbReference type="ARBA" id="ARBA00011738"/>
    </source>
</evidence>
<dbReference type="InterPro" id="IPR006108">
    <property type="entry name" value="3HC_DH_C"/>
</dbReference>
<evidence type="ECO:0000259" key="9">
    <source>
        <dbReference type="Pfam" id="PF02737"/>
    </source>
</evidence>
<evidence type="ECO:0000256" key="1">
    <source>
        <dbReference type="ARBA" id="ARBA00004496"/>
    </source>
</evidence>
<dbReference type="EC" id="1.1.1.108" evidence="7"/>
<evidence type="ECO:0000256" key="6">
    <source>
        <dbReference type="ARBA" id="ARBA00023027"/>
    </source>
</evidence>
<reference evidence="10 11" key="1">
    <citation type="submission" date="2017-05" db="EMBL/GenBank/DDBJ databases">
        <authorList>
            <person name="Varghese N."/>
            <person name="Submissions S."/>
        </authorList>
    </citation>
    <scope>NUCLEOTIDE SEQUENCE [LARGE SCALE GENOMIC DNA]</scope>
    <source>
        <strain evidence="10 11">DSM 100094</strain>
    </source>
</reference>
<dbReference type="PANTHER" id="PTHR48075:SF5">
    <property type="entry name" value="3-HYDROXYBUTYRYL-COA DEHYDROGENASE"/>
    <property type="match status" value="1"/>
</dbReference>
<dbReference type="GO" id="GO:0047728">
    <property type="term" value="F:carnitine 3-dehydrogenase activity"/>
    <property type="evidence" value="ECO:0007669"/>
    <property type="project" value="UniProtKB-UniRule"/>
</dbReference>
<dbReference type="Proteomes" id="UP000319014">
    <property type="component" value="Unassembled WGS sequence"/>
</dbReference>
<dbReference type="HAMAP" id="MF_02129">
    <property type="entry name" value="L_carnitine_dehydrog"/>
    <property type="match status" value="1"/>
</dbReference>
<comment type="catalytic activity">
    <reaction evidence="7">
        <text>carnitine + NAD(+) = 3-dehydrocarnitine + NADH + H(+)</text>
        <dbReference type="Rhea" id="RHEA:19265"/>
        <dbReference type="ChEBI" id="CHEBI:15378"/>
        <dbReference type="ChEBI" id="CHEBI:17126"/>
        <dbReference type="ChEBI" id="CHEBI:57540"/>
        <dbReference type="ChEBI" id="CHEBI:57885"/>
        <dbReference type="ChEBI" id="CHEBI:57945"/>
        <dbReference type="EC" id="1.1.1.108"/>
    </reaction>
</comment>
<gene>
    <name evidence="10" type="ORF">SAMN06265221_102300</name>
</gene>
<feature type="binding site" evidence="7">
    <location>
        <begin position="7"/>
        <end position="12"/>
    </location>
    <ligand>
        <name>NAD(+)</name>
        <dbReference type="ChEBI" id="CHEBI:57540"/>
    </ligand>
</feature>
<evidence type="ECO:0000256" key="4">
    <source>
        <dbReference type="ARBA" id="ARBA00022490"/>
    </source>
</evidence>
<comment type="similarity">
    <text evidence="7">Belongs to the 3-hydroxyacyl-CoA dehydrogenase family. L-carnitine dehydrogenase subfamily.</text>
</comment>
<dbReference type="InterPro" id="IPR008927">
    <property type="entry name" value="6-PGluconate_DH-like_C_sf"/>
</dbReference>
<comment type="subcellular location">
    <subcellularLocation>
        <location evidence="1 7">Cytoplasm</location>
    </subcellularLocation>
</comment>
<organism evidence="10 11">
    <name type="scientific">Paracoccus laeviglucosivorans</name>
    <dbReference type="NCBI Taxonomy" id="1197861"/>
    <lineage>
        <taxon>Bacteria</taxon>
        <taxon>Pseudomonadati</taxon>
        <taxon>Pseudomonadota</taxon>
        <taxon>Alphaproteobacteria</taxon>
        <taxon>Rhodobacterales</taxon>
        <taxon>Paracoccaceae</taxon>
        <taxon>Paracoccus</taxon>
    </lineage>
</organism>
<dbReference type="OrthoDB" id="9803287at2"/>
<dbReference type="CDD" id="cd00586">
    <property type="entry name" value="4HBT"/>
    <property type="match status" value="1"/>
</dbReference>
<name>A0A521BHY7_9RHOB</name>
<dbReference type="GO" id="GO:0070403">
    <property type="term" value="F:NAD+ binding"/>
    <property type="evidence" value="ECO:0007669"/>
    <property type="project" value="InterPro"/>
</dbReference>
<dbReference type="GO" id="GO:0009437">
    <property type="term" value="P:carnitine metabolic process"/>
    <property type="evidence" value="ECO:0007669"/>
    <property type="project" value="UniProtKB-UniRule"/>
</dbReference>
<dbReference type="SUPFAM" id="SSF54637">
    <property type="entry name" value="Thioesterase/thiol ester dehydrase-isomerase"/>
    <property type="match status" value="1"/>
</dbReference>
<dbReference type="Gene3D" id="3.40.50.720">
    <property type="entry name" value="NAD(P)-binding Rossmann-like Domain"/>
    <property type="match status" value="1"/>
</dbReference>
<dbReference type="InterPro" id="IPR006176">
    <property type="entry name" value="3-OHacyl-CoA_DH_NAD-bd"/>
</dbReference>
<dbReference type="NCBIfam" id="NF005716">
    <property type="entry name" value="PRK07531.1"/>
    <property type="match status" value="1"/>
</dbReference>
<dbReference type="GO" id="GO:0006631">
    <property type="term" value="P:fatty acid metabolic process"/>
    <property type="evidence" value="ECO:0007669"/>
    <property type="project" value="InterPro"/>
</dbReference>
<dbReference type="AlphaFoldDB" id="A0A521BHY7"/>
<protein>
    <recommendedName>
        <fullName evidence="7">L-carnitine dehydrogenase</fullName>
        <shortName evidence="7">CDH</shortName>
        <shortName evidence="7">L-CDH</shortName>
        <ecNumber evidence="7">1.1.1.108</ecNumber>
    </recommendedName>
</protein>
<evidence type="ECO:0000256" key="5">
    <source>
        <dbReference type="ARBA" id="ARBA00023002"/>
    </source>
</evidence>
<dbReference type="Pfam" id="PF02737">
    <property type="entry name" value="3HCDH_N"/>
    <property type="match status" value="1"/>
</dbReference>
<dbReference type="PANTHER" id="PTHR48075">
    <property type="entry name" value="3-HYDROXYACYL-COA DEHYDROGENASE FAMILY PROTEIN"/>
    <property type="match status" value="1"/>
</dbReference>
<proteinExistence type="inferred from homology"/>
<dbReference type="SUPFAM" id="SSF51735">
    <property type="entry name" value="NAD(P)-binding Rossmann-fold domains"/>
    <property type="match status" value="1"/>
</dbReference>
<dbReference type="SUPFAM" id="SSF48179">
    <property type="entry name" value="6-phosphogluconate dehydrogenase C-terminal domain-like"/>
    <property type="match status" value="1"/>
</dbReference>
<dbReference type="UniPathway" id="UPA00117"/>
<keyword evidence="11" id="KW-1185">Reference proteome</keyword>
<dbReference type="RefSeq" id="WP_142661832.1">
    <property type="nucleotide sequence ID" value="NZ_FXTK01000002.1"/>
</dbReference>
<dbReference type="EMBL" id="FXTK01000002">
    <property type="protein sequence ID" value="SMO46659.1"/>
    <property type="molecule type" value="Genomic_DNA"/>
</dbReference>
<dbReference type="InterPro" id="IPR036291">
    <property type="entry name" value="NAD(P)-bd_dom_sf"/>
</dbReference>
<comment type="pathway">
    <text evidence="2 7">Amine and polyamine metabolism; carnitine metabolism.</text>
</comment>
<evidence type="ECO:0000256" key="7">
    <source>
        <dbReference type="HAMAP-Rule" id="MF_02129"/>
    </source>
</evidence>